<keyword evidence="9 11" id="KW-0411">Iron-sulfur</keyword>
<dbReference type="NCBIfam" id="TIGR00384">
    <property type="entry name" value="dhsB"/>
    <property type="match status" value="1"/>
</dbReference>
<feature type="domain" description="4Fe-4S ferredoxin-type" evidence="13">
    <location>
        <begin position="157"/>
        <end position="179"/>
    </location>
</feature>
<dbReference type="InterPro" id="IPR036010">
    <property type="entry name" value="2Fe-2S_ferredoxin-like_sf"/>
</dbReference>
<evidence type="ECO:0000256" key="8">
    <source>
        <dbReference type="ARBA" id="ARBA00023004"/>
    </source>
</evidence>
<sequence>MTAIVETETGPVEAGAIPSFTVTLRIMRFDPENHGPDPYWDEFDVDVHGTDRVLDALHKIKWEQDGSLTFRRSCAHGICGSDAMRINGRNRLACKTLLKDINPNKPITVEPIKGLPVIKDLVVDMEPFFASYREIMPFLIVNDGKHPSAERHQSPEQRERYDDTTKCILCAACTSSCPVFWTDGQYFGPAAIVNAHRFIFDSRDQGATQRLEVLNDKEGVWRCRTTFNCTEACPRGIEVTRAIQEVKRAMITRAF</sequence>
<dbReference type="CDD" id="cd00207">
    <property type="entry name" value="fer2"/>
    <property type="match status" value="1"/>
</dbReference>
<dbReference type="GO" id="GO:0006099">
    <property type="term" value="P:tricarboxylic acid cycle"/>
    <property type="evidence" value="ECO:0007669"/>
    <property type="project" value="UniProtKB-KW"/>
</dbReference>
<dbReference type="PROSITE" id="PS51085">
    <property type="entry name" value="2FE2S_FER_2"/>
    <property type="match status" value="1"/>
</dbReference>
<keyword evidence="10 11" id="KW-0003">3Fe-4S</keyword>
<dbReference type="Gene3D" id="1.10.1060.10">
    <property type="entry name" value="Alpha-helical ferredoxin"/>
    <property type="match status" value="1"/>
</dbReference>
<dbReference type="GO" id="GO:0008177">
    <property type="term" value="F:succinate dehydrogenase (quinone) activity"/>
    <property type="evidence" value="ECO:0007669"/>
    <property type="project" value="UniProtKB-EC"/>
</dbReference>
<dbReference type="EMBL" id="VFOS01000001">
    <property type="protein sequence ID" value="TQL64055.1"/>
    <property type="molecule type" value="Genomic_DNA"/>
</dbReference>
<evidence type="ECO:0000256" key="3">
    <source>
        <dbReference type="ARBA" id="ARBA00022485"/>
    </source>
</evidence>
<dbReference type="Proteomes" id="UP000315389">
    <property type="component" value="Unassembled WGS sequence"/>
</dbReference>
<comment type="similarity">
    <text evidence="2 11">Belongs to the succinate dehydrogenase/fumarate reductase iron-sulfur protein family.</text>
</comment>
<dbReference type="SUPFAM" id="SSF46548">
    <property type="entry name" value="alpha-helical ferredoxin"/>
    <property type="match status" value="1"/>
</dbReference>
<dbReference type="EC" id="1.3.5.1" evidence="11"/>
<dbReference type="GO" id="GO:0046872">
    <property type="term" value="F:metal ion binding"/>
    <property type="evidence" value="ECO:0007669"/>
    <property type="project" value="UniProtKB-KW"/>
</dbReference>
<name>A0A542ZUK5_RARFA</name>
<comment type="cofactor">
    <cofactor evidence="11">
        <name>[2Fe-2S] cluster</name>
        <dbReference type="ChEBI" id="CHEBI:190135"/>
    </cofactor>
    <text evidence="11">Binds 1 [2Fe-2S] cluster.</text>
</comment>
<dbReference type="PANTHER" id="PTHR11921">
    <property type="entry name" value="SUCCINATE DEHYDROGENASE IRON-SULFUR PROTEIN"/>
    <property type="match status" value="1"/>
</dbReference>
<keyword evidence="7" id="KW-0560">Oxidoreductase</keyword>
<keyword evidence="15" id="KW-1185">Reference proteome</keyword>
<dbReference type="Gene3D" id="3.10.20.30">
    <property type="match status" value="1"/>
</dbReference>
<proteinExistence type="inferred from homology"/>
<dbReference type="GO" id="GO:0022904">
    <property type="term" value="P:respiratory electron transport chain"/>
    <property type="evidence" value="ECO:0007669"/>
    <property type="project" value="TreeGrafter"/>
</dbReference>
<dbReference type="FunFam" id="3.10.20.30:FF:000022">
    <property type="entry name" value="Succinate dehydrogenase iron-sulfur subunit"/>
    <property type="match status" value="1"/>
</dbReference>
<dbReference type="InterPro" id="IPR017900">
    <property type="entry name" value="4Fe4S_Fe_S_CS"/>
</dbReference>
<dbReference type="InterPro" id="IPR001041">
    <property type="entry name" value="2Fe-2S_ferredoxin-type"/>
</dbReference>
<keyword evidence="4" id="KW-0816">Tricarboxylic acid cycle</keyword>
<comment type="cofactor">
    <cofactor evidence="11">
        <name>[3Fe-4S] cluster</name>
        <dbReference type="ChEBI" id="CHEBI:21137"/>
    </cofactor>
    <text evidence="11">Binds 1 [3Fe-4S] cluster.</text>
</comment>
<comment type="catalytic activity">
    <reaction evidence="11">
        <text>a menaquinone + succinate = a menaquinol + fumarate</text>
        <dbReference type="Rhea" id="RHEA:27834"/>
        <dbReference type="Rhea" id="RHEA-COMP:9537"/>
        <dbReference type="Rhea" id="RHEA-COMP:9539"/>
        <dbReference type="ChEBI" id="CHEBI:16374"/>
        <dbReference type="ChEBI" id="CHEBI:18151"/>
        <dbReference type="ChEBI" id="CHEBI:29806"/>
        <dbReference type="ChEBI" id="CHEBI:30031"/>
        <dbReference type="EC" id="1.3.5.1"/>
    </reaction>
</comment>
<evidence type="ECO:0000256" key="5">
    <source>
        <dbReference type="ARBA" id="ARBA00022714"/>
    </source>
</evidence>
<protein>
    <recommendedName>
        <fullName evidence="11">Fumarate reductase iron-sulfur subunit</fullName>
        <ecNumber evidence="11">1.3.5.1</ecNumber>
    </recommendedName>
</protein>
<evidence type="ECO:0000256" key="7">
    <source>
        <dbReference type="ARBA" id="ARBA00023002"/>
    </source>
</evidence>
<comment type="caution">
    <text evidence="14">The sequence shown here is derived from an EMBL/GenBank/DDBJ whole genome shotgun (WGS) entry which is preliminary data.</text>
</comment>
<dbReference type="GO" id="GO:0009055">
    <property type="term" value="F:electron transfer activity"/>
    <property type="evidence" value="ECO:0007669"/>
    <property type="project" value="InterPro"/>
</dbReference>
<dbReference type="GO" id="GO:0051538">
    <property type="term" value="F:3 iron, 4 sulfur cluster binding"/>
    <property type="evidence" value="ECO:0007669"/>
    <property type="project" value="UniProtKB-KW"/>
</dbReference>
<evidence type="ECO:0000256" key="6">
    <source>
        <dbReference type="ARBA" id="ARBA00022723"/>
    </source>
</evidence>
<keyword evidence="5 11" id="KW-0001">2Fe-2S</keyword>
<dbReference type="RefSeq" id="WP_142118708.1">
    <property type="nucleotide sequence ID" value="NZ_BAAASV010000003.1"/>
</dbReference>
<dbReference type="PROSITE" id="PS51379">
    <property type="entry name" value="4FE4S_FER_2"/>
    <property type="match status" value="1"/>
</dbReference>
<keyword evidence="6 11" id="KW-0479">Metal-binding</keyword>
<evidence type="ECO:0000259" key="12">
    <source>
        <dbReference type="PROSITE" id="PS51085"/>
    </source>
</evidence>
<dbReference type="PROSITE" id="PS00198">
    <property type="entry name" value="4FE4S_FER_1"/>
    <property type="match status" value="1"/>
</dbReference>
<evidence type="ECO:0000256" key="11">
    <source>
        <dbReference type="RuleBase" id="RU361237"/>
    </source>
</evidence>
<evidence type="ECO:0000256" key="10">
    <source>
        <dbReference type="ARBA" id="ARBA00023291"/>
    </source>
</evidence>
<comment type="pathway">
    <text evidence="1">Carbohydrate metabolism; tricarboxylic acid cycle.</text>
</comment>
<gene>
    <name evidence="14" type="ORF">FB461_0540</name>
</gene>
<dbReference type="SUPFAM" id="SSF54292">
    <property type="entry name" value="2Fe-2S ferredoxin-like"/>
    <property type="match status" value="1"/>
</dbReference>
<dbReference type="PANTHER" id="PTHR11921:SF29">
    <property type="entry name" value="SUCCINATE DEHYDROGENASE [UBIQUINONE] IRON-SULFUR SUBUNIT, MITOCHONDRIAL"/>
    <property type="match status" value="1"/>
</dbReference>
<evidence type="ECO:0000313" key="14">
    <source>
        <dbReference type="EMBL" id="TQL64055.1"/>
    </source>
</evidence>
<evidence type="ECO:0000256" key="9">
    <source>
        <dbReference type="ARBA" id="ARBA00023014"/>
    </source>
</evidence>
<dbReference type="InterPro" id="IPR009051">
    <property type="entry name" value="Helical_ferredxn"/>
</dbReference>
<evidence type="ECO:0000256" key="4">
    <source>
        <dbReference type="ARBA" id="ARBA00022532"/>
    </source>
</evidence>
<keyword evidence="3 11" id="KW-0004">4Fe-4S</keyword>
<dbReference type="GO" id="GO:0051537">
    <property type="term" value="F:2 iron, 2 sulfur cluster binding"/>
    <property type="evidence" value="ECO:0007669"/>
    <property type="project" value="UniProtKB-KW"/>
</dbReference>
<evidence type="ECO:0000313" key="15">
    <source>
        <dbReference type="Proteomes" id="UP000315389"/>
    </source>
</evidence>
<dbReference type="NCBIfam" id="NF004616">
    <property type="entry name" value="PRK05950.1"/>
    <property type="match status" value="1"/>
</dbReference>
<keyword evidence="8 11" id="KW-0408">Iron</keyword>
<dbReference type="InterPro" id="IPR012675">
    <property type="entry name" value="Beta-grasp_dom_sf"/>
</dbReference>
<dbReference type="InterPro" id="IPR050573">
    <property type="entry name" value="SDH/FRD_Iron-Sulfur"/>
</dbReference>
<dbReference type="InterPro" id="IPR025192">
    <property type="entry name" value="Succ_DH/fum_Rdtase_N"/>
</dbReference>
<feature type="domain" description="2Fe-2S ferredoxin-type" evidence="12">
    <location>
        <begin position="20"/>
        <end position="115"/>
    </location>
</feature>
<dbReference type="OrthoDB" id="9804391at2"/>
<dbReference type="InterPro" id="IPR004489">
    <property type="entry name" value="Succ_DH/fum_Rdtase_Fe-S"/>
</dbReference>
<comment type="cofactor">
    <cofactor evidence="11">
        <name>[4Fe-4S] cluster</name>
        <dbReference type="ChEBI" id="CHEBI:49883"/>
    </cofactor>
    <text evidence="11">Binds 1 [4Fe-4S] cluster.</text>
</comment>
<dbReference type="GO" id="GO:0051539">
    <property type="term" value="F:4 iron, 4 sulfur cluster binding"/>
    <property type="evidence" value="ECO:0007669"/>
    <property type="project" value="UniProtKB-KW"/>
</dbReference>
<organism evidence="14 15">
    <name type="scientific">Rarobacter faecitabidus</name>
    <dbReference type="NCBI Taxonomy" id="13243"/>
    <lineage>
        <taxon>Bacteria</taxon>
        <taxon>Bacillati</taxon>
        <taxon>Actinomycetota</taxon>
        <taxon>Actinomycetes</taxon>
        <taxon>Micrococcales</taxon>
        <taxon>Rarobacteraceae</taxon>
        <taxon>Rarobacter</taxon>
    </lineage>
</organism>
<dbReference type="FunFam" id="1.10.1060.10:FF:000003">
    <property type="entry name" value="Succinate dehydrogenase iron-sulfur subunit"/>
    <property type="match status" value="1"/>
</dbReference>
<dbReference type="AlphaFoldDB" id="A0A542ZUK5"/>
<accession>A0A542ZUK5</accession>
<evidence type="ECO:0000256" key="1">
    <source>
        <dbReference type="ARBA" id="ARBA00005163"/>
    </source>
</evidence>
<dbReference type="Pfam" id="PF13183">
    <property type="entry name" value="Fer4_8"/>
    <property type="match status" value="1"/>
</dbReference>
<dbReference type="Pfam" id="PF13085">
    <property type="entry name" value="Fer2_3"/>
    <property type="match status" value="1"/>
</dbReference>
<evidence type="ECO:0000259" key="13">
    <source>
        <dbReference type="PROSITE" id="PS51379"/>
    </source>
</evidence>
<dbReference type="InterPro" id="IPR017896">
    <property type="entry name" value="4Fe4S_Fe-S-bd"/>
</dbReference>
<reference evidence="14 15" key="1">
    <citation type="submission" date="2019-06" db="EMBL/GenBank/DDBJ databases">
        <title>Sequencing the genomes of 1000 actinobacteria strains.</title>
        <authorList>
            <person name="Klenk H.-P."/>
        </authorList>
    </citation>
    <scope>NUCLEOTIDE SEQUENCE [LARGE SCALE GENOMIC DNA]</scope>
    <source>
        <strain evidence="14 15">DSM 4813</strain>
    </source>
</reference>
<evidence type="ECO:0000256" key="2">
    <source>
        <dbReference type="ARBA" id="ARBA00009433"/>
    </source>
</evidence>